<comment type="caution">
    <text evidence="1">The sequence shown here is derived from an EMBL/GenBank/DDBJ whole genome shotgun (WGS) entry which is preliminary data.</text>
</comment>
<gene>
    <name evidence="1" type="ORF">E5288_WYG007786</name>
</gene>
<organism evidence="1 2">
    <name type="scientific">Bos mutus</name>
    <name type="common">wild yak</name>
    <dbReference type="NCBI Taxonomy" id="72004"/>
    <lineage>
        <taxon>Eukaryota</taxon>
        <taxon>Metazoa</taxon>
        <taxon>Chordata</taxon>
        <taxon>Craniata</taxon>
        <taxon>Vertebrata</taxon>
        <taxon>Euteleostomi</taxon>
        <taxon>Mammalia</taxon>
        <taxon>Eutheria</taxon>
        <taxon>Laurasiatheria</taxon>
        <taxon>Artiodactyla</taxon>
        <taxon>Ruminantia</taxon>
        <taxon>Pecora</taxon>
        <taxon>Bovidae</taxon>
        <taxon>Bovinae</taxon>
        <taxon>Bos</taxon>
    </lineage>
</organism>
<evidence type="ECO:0000313" key="2">
    <source>
        <dbReference type="Proteomes" id="UP000322234"/>
    </source>
</evidence>
<accession>A0A6B0R9W5</accession>
<protein>
    <submittedName>
        <fullName evidence="1">Uncharacterized protein</fullName>
    </submittedName>
</protein>
<sequence length="86" mass="9818">MGAKGINAERSAVSVTRSPDLLSVTLTGYREKEIMKSVGGARYHRGQLENVTEMWENIIGLRKSQKTWRVYVINMLTMILKSYKII</sequence>
<name>A0A6B0R9W5_9CETA</name>
<dbReference type="AlphaFoldDB" id="A0A6B0R9W5"/>
<dbReference type="Proteomes" id="UP000322234">
    <property type="component" value="Unassembled WGS sequence"/>
</dbReference>
<reference evidence="1" key="1">
    <citation type="submission" date="2019-10" db="EMBL/GenBank/DDBJ databases">
        <title>The sequence and de novo assembly of the wild yak genome.</title>
        <authorList>
            <person name="Liu Y."/>
        </authorList>
    </citation>
    <scope>NUCLEOTIDE SEQUENCE [LARGE SCALE GENOMIC DNA]</scope>
    <source>
        <strain evidence="1">WY2019</strain>
    </source>
</reference>
<evidence type="ECO:0000313" key="1">
    <source>
        <dbReference type="EMBL" id="MXQ87008.1"/>
    </source>
</evidence>
<dbReference type="EMBL" id="VBQZ03000036">
    <property type="protein sequence ID" value="MXQ87008.1"/>
    <property type="molecule type" value="Genomic_DNA"/>
</dbReference>
<proteinExistence type="predicted"/>
<keyword evidence="2" id="KW-1185">Reference proteome</keyword>